<keyword evidence="1 6" id="KW-0808">Transferase</keyword>
<dbReference type="PRINTS" id="PR00789">
    <property type="entry name" value="OSIALOPTASE"/>
</dbReference>
<proteinExistence type="inferred from homology"/>
<comment type="subunit">
    <text evidence="6">Homodimer.</text>
</comment>
<gene>
    <name evidence="8" type="primary">GCP</name>
    <name evidence="6" type="synonym">GCP1</name>
    <name evidence="8" type="ORF">TSPGSL018_9994</name>
</gene>
<dbReference type="SUPFAM" id="SSF53067">
    <property type="entry name" value="Actin-like ATPase domain"/>
    <property type="match status" value="1"/>
</dbReference>
<dbReference type="InterPro" id="IPR017861">
    <property type="entry name" value="KAE1/TsaD"/>
</dbReference>
<accession>A0A061SBZ8</accession>
<evidence type="ECO:0000256" key="1">
    <source>
        <dbReference type="ARBA" id="ARBA00022679"/>
    </source>
</evidence>
<protein>
    <recommendedName>
        <fullName evidence="6">Glycoprotease 1</fullName>
    </recommendedName>
</protein>
<evidence type="ECO:0000313" key="8">
    <source>
        <dbReference type="EMBL" id="JAC80559.1"/>
    </source>
</evidence>
<dbReference type="EMBL" id="GBEZ01004679">
    <property type="protein sequence ID" value="JAC80559.1"/>
    <property type="molecule type" value="Transcribed_RNA"/>
</dbReference>
<dbReference type="AlphaFoldDB" id="A0A061SBZ8"/>
<comment type="subcellular location">
    <subcellularLocation>
        <location evidence="6">Mitochondrion</location>
    </subcellularLocation>
</comment>
<keyword evidence="2 6" id="KW-0819">tRNA processing</keyword>
<dbReference type="NCBIfam" id="TIGR00329">
    <property type="entry name" value="gcp_kae1"/>
    <property type="match status" value="1"/>
</dbReference>
<dbReference type="PANTHER" id="PTHR11735">
    <property type="entry name" value="TRNA N6-ADENOSINE THREONYLCARBAMOYLTRANSFERASE"/>
    <property type="match status" value="1"/>
</dbReference>
<keyword evidence="6" id="KW-0496">Mitochondrion</keyword>
<comment type="function">
    <text evidence="6">Required for the formation of a threonylcarbamoyl group on adenosine at position 37 (t(6)A37) in mitochondrial tRNAs that read codons beginning with adenine. Probably involved in the transfer of the threonylcarbamoyl moiety of threonylcarbamoyl-AMP (TC-AMP) to the N6 group of A37. Involved in mitochondrial genome maintenance.</text>
</comment>
<dbReference type="Pfam" id="PF00814">
    <property type="entry name" value="TsaD"/>
    <property type="match status" value="1"/>
</dbReference>
<sequence length="449" mass="47931">MALLRGFLAASRPTMTRCRSYAWSLHTKADRQSVFFCGLPTLQRLKIIPLRSNVHIGGLSGGSSSDLVLGIESSCDDTGAAVVNSSGRILGEALATQAEIHAPWGGVVPKLAQEAHERAIDGVVQRALEDAGVSPSDLSAVAVTIGPGLSLCLKVGVLKARQVAHEAQLPIIPVHHMEAHALVARCCAGPSGAAFPFLCLLVSGGHNLLVVVRGIGDYLQLGSTLDDSIGEAYDKVARLLGLELQPSGGAALELFAREGDPRKFRFPVPLRKRQNCDFSYAGLKTSVRIAIEKEVGEPSAENRQARADIAASFQQTAIRHLAERAQRGAAWAIESYPQIRTFVVAGGVASNSEVRAALQAVAAEAGLELVCPPPRLCTDNGVMVAWAGIERLALGHCNPPPESPVPSDDEWIDLRPRWPLTDEKDSRCAPVLKSSRKKNINRPLFSAEQ</sequence>
<dbReference type="GO" id="GO:0046872">
    <property type="term" value="F:metal ion binding"/>
    <property type="evidence" value="ECO:0007669"/>
    <property type="project" value="UniProtKB-KW"/>
</dbReference>
<organism evidence="8">
    <name type="scientific">Tetraselmis sp. GSL018</name>
    <dbReference type="NCBI Taxonomy" id="582737"/>
    <lineage>
        <taxon>Eukaryota</taxon>
        <taxon>Viridiplantae</taxon>
        <taxon>Chlorophyta</taxon>
        <taxon>core chlorophytes</taxon>
        <taxon>Chlorodendrophyceae</taxon>
        <taxon>Chlorodendrales</taxon>
        <taxon>Chlorodendraceae</taxon>
        <taxon>Tetraselmis</taxon>
    </lineage>
</organism>
<dbReference type="FunFam" id="3.30.420.40:FF:000012">
    <property type="entry name" value="tRNA N6-adenosine threonylcarbamoyltransferase"/>
    <property type="match status" value="1"/>
</dbReference>
<evidence type="ECO:0000256" key="2">
    <source>
        <dbReference type="ARBA" id="ARBA00022694"/>
    </source>
</evidence>
<name>A0A061SBZ8_9CHLO</name>
<evidence type="ECO:0000259" key="7">
    <source>
        <dbReference type="Pfam" id="PF00814"/>
    </source>
</evidence>
<keyword evidence="3 6" id="KW-0479">Metal-binding</keyword>
<evidence type="ECO:0000256" key="3">
    <source>
        <dbReference type="ARBA" id="ARBA00022723"/>
    </source>
</evidence>
<keyword evidence="4 6" id="KW-0012">Acyltransferase</keyword>
<dbReference type="InterPro" id="IPR000905">
    <property type="entry name" value="Gcp-like_dom"/>
</dbReference>
<dbReference type="PANTHER" id="PTHR11735:SF6">
    <property type="entry name" value="TRNA N6-ADENOSINE THREONYLCARBAMOYLTRANSFERASE, MITOCHONDRIAL"/>
    <property type="match status" value="1"/>
</dbReference>
<feature type="domain" description="Gcp-like" evidence="7">
    <location>
        <begin position="89"/>
        <end position="386"/>
    </location>
</feature>
<dbReference type="CDD" id="cd24134">
    <property type="entry name" value="ASKHA_NBD_OSGEPL1_QRI7_euk"/>
    <property type="match status" value="1"/>
</dbReference>
<dbReference type="GO" id="GO:0061711">
    <property type="term" value="F:tRNA N(6)-L-threonylcarbamoyladenine synthase activity"/>
    <property type="evidence" value="ECO:0007669"/>
    <property type="project" value="UniProtKB-EC"/>
</dbReference>
<evidence type="ECO:0000256" key="4">
    <source>
        <dbReference type="ARBA" id="ARBA00023315"/>
    </source>
</evidence>
<dbReference type="GO" id="GO:0002949">
    <property type="term" value="P:tRNA threonylcarbamoyladenosine modification"/>
    <property type="evidence" value="ECO:0007669"/>
    <property type="project" value="UniProtKB-UniRule"/>
</dbReference>
<comment type="cofactor">
    <cofactor evidence="6">
        <name>a divalent metal cation</name>
        <dbReference type="ChEBI" id="CHEBI:60240"/>
    </cofactor>
    <text evidence="6">Binds 1 divalent metal cation per subunit.</text>
</comment>
<dbReference type="HAMAP" id="MF_01445">
    <property type="entry name" value="TsaD"/>
    <property type="match status" value="1"/>
</dbReference>
<dbReference type="GO" id="GO:0005739">
    <property type="term" value="C:mitochondrion"/>
    <property type="evidence" value="ECO:0007669"/>
    <property type="project" value="UniProtKB-SubCell"/>
</dbReference>
<dbReference type="InterPro" id="IPR043129">
    <property type="entry name" value="ATPase_NBD"/>
</dbReference>
<comment type="catalytic activity">
    <reaction evidence="5 6">
        <text>L-threonylcarbamoyladenylate + adenosine(37) in tRNA = N(6)-L-threonylcarbamoyladenosine(37) in tRNA + AMP + H(+)</text>
        <dbReference type="Rhea" id="RHEA:37059"/>
        <dbReference type="Rhea" id="RHEA-COMP:10162"/>
        <dbReference type="Rhea" id="RHEA-COMP:10163"/>
        <dbReference type="ChEBI" id="CHEBI:15378"/>
        <dbReference type="ChEBI" id="CHEBI:73682"/>
        <dbReference type="ChEBI" id="CHEBI:74411"/>
        <dbReference type="ChEBI" id="CHEBI:74418"/>
        <dbReference type="ChEBI" id="CHEBI:456215"/>
        <dbReference type="EC" id="2.3.1.234"/>
    </reaction>
</comment>
<dbReference type="InterPro" id="IPR022450">
    <property type="entry name" value="TsaD"/>
</dbReference>
<comment type="similarity">
    <text evidence="6">Belongs to the KAE1 / TsaD family.</text>
</comment>
<reference evidence="8" key="1">
    <citation type="submission" date="2014-05" db="EMBL/GenBank/DDBJ databases">
        <title>The transcriptome of the halophilic microalga Tetraselmis sp. GSL018 isolated from the Great Salt Lake, Utah.</title>
        <authorList>
            <person name="Jinkerson R.E."/>
            <person name="D'Adamo S."/>
            <person name="Posewitz M.C."/>
        </authorList>
    </citation>
    <scope>NUCLEOTIDE SEQUENCE</scope>
    <source>
        <strain evidence="8">GSL018</strain>
    </source>
</reference>
<dbReference type="NCBIfam" id="TIGR03723">
    <property type="entry name" value="T6A_TsaD_YgjD"/>
    <property type="match status" value="1"/>
</dbReference>
<dbReference type="Gene3D" id="3.30.420.40">
    <property type="match status" value="2"/>
</dbReference>
<evidence type="ECO:0000256" key="5">
    <source>
        <dbReference type="ARBA" id="ARBA00048117"/>
    </source>
</evidence>
<evidence type="ECO:0000256" key="6">
    <source>
        <dbReference type="HAMAP-Rule" id="MF_03179"/>
    </source>
</evidence>